<evidence type="ECO:0000256" key="1">
    <source>
        <dbReference type="ARBA" id="ARBA00022679"/>
    </source>
</evidence>
<dbReference type="Gene3D" id="3.40.50.2000">
    <property type="entry name" value="Glycogen Phosphorylase B"/>
    <property type="match status" value="2"/>
</dbReference>
<keyword evidence="5" id="KW-1185">Reference proteome</keyword>
<sequence length="328" mass="35229">MRATWAVRTVRVRGPQKLGVLGQLVWALGASAAVLRHSRRARLVHVHGAYIFNLIPAALALLLGRRVVVMPLLAGGDLRLDARSAGIPGSGRLRRYVLGNAFVGLSLSDGIAHEFEAWGMPRRNIIRFDNLVDLAKFAPPSGPDGRHSRQVVGFIGQLGERKGACTVLAALALLRKRGLHATALFVGPFEDESFADRFWNLAEKLDVTAFVHVTGHLPDVSAIVSNQITVFALPSRAEGMPGALCECLAAGVPAVVSDVGAMGEVIRESQGGAVVEPDDPIGLADALSRFLVDSTLWAEHSQRVSDYGRSRFGSEACARRYTTLCLDQ</sequence>
<feature type="domain" description="Glycosyl transferase family 1" evidence="3">
    <location>
        <begin position="149"/>
        <end position="310"/>
    </location>
</feature>
<evidence type="ECO:0000256" key="2">
    <source>
        <dbReference type="SAM" id="Phobius"/>
    </source>
</evidence>
<evidence type="ECO:0000313" key="4">
    <source>
        <dbReference type="EMBL" id="SER73408.1"/>
    </source>
</evidence>
<keyword evidence="2" id="KW-0472">Membrane</keyword>
<keyword evidence="2" id="KW-1133">Transmembrane helix</keyword>
<protein>
    <submittedName>
        <fullName evidence="4">Glycosyltransferase involved in cell wall bisynthesis</fullName>
    </submittedName>
</protein>
<dbReference type="EMBL" id="FOHB01000001">
    <property type="protein sequence ID" value="SER73408.1"/>
    <property type="molecule type" value="Genomic_DNA"/>
</dbReference>
<dbReference type="InterPro" id="IPR001296">
    <property type="entry name" value="Glyco_trans_1"/>
</dbReference>
<gene>
    <name evidence="4" type="ORF">SAMN05216199_1028</name>
</gene>
<evidence type="ECO:0000313" key="5">
    <source>
        <dbReference type="Proteomes" id="UP000199019"/>
    </source>
</evidence>
<evidence type="ECO:0000259" key="3">
    <source>
        <dbReference type="Pfam" id="PF00534"/>
    </source>
</evidence>
<dbReference type="Proteomes" id="UP000199019">
    <property type="component" value="Unassembled WGS sequence"/>
</dbReference>
<name>A0A1H9RLE8_9MICO</name>
<proteinExistence type="predicted"/>
<dbReference type="AlphaFoldDB" id="A0A1H9RLE8"/>
<dbReference type="SUPFAM" id="SSF53756">
    <property type="entry name" value="UDP-Glycosyltransferase/glycogen phosphorylase"/>
    <property type="match status" value="1"/>
</dbReference>
<dbReference type="Pfam" id="PF00534">
    <property type="entry name" value="Glycos_transf_1"/>
    <property type="match status" value="1"/>
</dbReference>
<dbReference type="GO" id="GO:0016740">
    <property type="term" value="F:transferase activity"/>
    <property type="evidence" value="ECO:0007669"/>
    <property type="project" value="UniProtKB-KW"/>
</dbReference>
<keyword evidence="1 4" id="KW-0808">Transferase</keyword>
<reference evidence="5" key="1">
    <citation type="submission" date="2016-10" db="EMBL/GenBank/DDBJ databases">
        <authorList>
            <person name="Varghese N."/>
            <person name="Submissions S."/>
        </authorList>
    </citation>
    <scope>NUCLEOTIDE SEQUENCE [LARGE SCALE GENOMIC DNA]</scope>
    <source>
        <strain evidence="5">CGMCC 1.6963</strain>
    </source>
</reference>
<feature type="transmembrane region" description="Helical" evidence="2">
    <location>
        <begin position="42"/>
        <end position="63"/>
    </location>
</feature>
<dbReference type="CDD" id="cd03801">
    <property type="entry name" value="GT4_PimA-like"/>
    <property type="match status" value="1"/>
</dbReference>
<dbReference type="STRING" id="587636.SAMN05216199_1028"/>
<organism evidence="4 5">
    <name type="scientific">Pedococcus cremeus</name>
    <dbReference type="NCBI Taxonomy" id="587636"/>
    <lineage>
        <taxon>Bacteria</taxon>
        <taxon>Bacillati</taxon>
        <taxon>Actinomycetota</taxon>
        <taxon>Actinomycetes</taxon>
        <taxon>Micrococcales</taxon>
        <taxon>Intrasporangiaceae</taxon>
        <taxon>Pedococcus</taxon>
    </lineage>
</organism>
<dbReference type="PANTHER" id="PTHR12526">
    <property type="entry name" value="GLYCOSYLTRANSFERASE"/>
    <property type="match status" value="1"/>
</dbReference>
<keyword evidence="2" id="KW-0812">Transmembrane</keyword>
<accession>A0A1H9RLE8</accession>